<dbReference type="InterPro" id="IPR027417">
    <property type="entry name" value="P-loop_NTPase"/>
</dbReference>
<dbReference type="GO" id="GO:0006281">
    <property type="term" value="P:DNA repair"/>
    <property type="evidence" value="ECO:0007669"/>
    <property type="project" value="TreeGrafter"/>
</dbReference>
<feature type="domain" description="Helicase ATP-binding" evidence="2">
    <location>
        <begin position="126"/>
        <end position="285"/>
    </location>
</feature>
<dbReference type="GO" id="GO:0005524">
    <property type="term" value="F:ATP binding"/>
    <property type="evidence" value="ECO:0007669"/>
    <property type="project" value="InterPro"/>
</dbReference>
<dbReference type="AlphaFoldDB" id="A0A1S1LIE0"/>
<accession>A0A1S1LIE0</accession>
<reference evidence="3 4" key="1">
    <citation type="submission" date="2016-10" db="EMBL/GenBank/DDBJ databases">
        <title>Evaluation of Human, Veterinary and Environmental Mycobacterium chelonae Isolates by Core Genome Phylogenomic Analysis, Targeted Gene Comparison, and Anti-microbial Susceptibility Patterns: A Tale of Mistaken Identities.</title>
        <authorList>
            <person name="Fogelson S.B."/>
            <person name="Camus A.C."/>
            <person name="Lorenz W."/>
            <person name="Vasireddy R."/>
            <person name="Vasireddy S."/>
            <person name="Smith T."/>
            <person name="Brown-Elliott B.A."/>
            <person name="Wallace R.J.Jr."/>
            <person name="Hasan N.A."/>
            <person name="Reischl U."/>
            <person name="Sanchez S."/>
        </authorList>
    </citation>
    <scope>NUCLEOTIDE SEQUENCE [LARGE SCALE GENOMIC DNA]</scope>
    <source>
        <strain evidence="3 4">15515</strain>
    </source>
</reference>
<keyword evidence="1" id="KW-0378">Hydrolase</keyword>
<dbReference type="InterPro" id="IPR049730">
    <property type="entry name" value="SNF2/RAD54-like_C"/>
</dbReference>
<dbReference type="PANTHER" id="PTHR45766:SF6">
    <property type="entry name" value="SWI_SNF-RELATED MATRIX-ASSOCIATED ACTIN-DEPENDENT REGULATOR OF CHROMATIN SUBFAMILY A-LIKE PROTEIN 1"/>
    <property type="match status" value="1"/>
</dbReference>
<dbReference type="PROSITE" id="PS51192">
    <property type="entry name" value="HELICASE_ATP_BIND_1"/>
    <property type="match status" value="1"/>
</dbReference>
<dbReference type="InterPro" id="IPR000330">
    <property type="entry name" value="SNF2_N"/>
</dbReference>
<dbReference type="InterPro" id="IPR001650">
    <property type="entry name" value="Helicase_C-like"/>
</dbReference>
<comment type="caution">
    <text evidence="3">The sequence shown here is derived from an EMBL/GenBank/DDBJ whole genome shotgun (WGS) entry which is preliminary data.</text>
</comment>
<evidence type="ECO:0000313" key="3">
    <source>
        <dbReference type="EMBL" id="OHU47176.1"/>
    </source>
</evidence>
<evidence type="ECO:0000259" key="2">
    <source>
        <dbReference type="PROSITE" id="PS51192"/>
    </source>
</evidence>
<dbReference type="Pfam" id="PF00271">
    <property type="entry name" value="Helicase_C"/>
    <property type="match status" value="1"/>
</dbReference>
<dbReference type="EMBL" id="MLIQ01000042">
    <property type="protein sequence ID" value="OHU47176.1"/>
    <property type="molecule type" value="Genomic_DNA"/>
</dbReference>
<dbReference type="InterPro" id="IPR038718">
    <property type="entry name" value="SNF2-like_sf"/>
</dbReference>
<protein>
    <recommendedName>
        <fullName evidence="2">Helicase ATP-binding domain-containing protein</fullName>
    </recommendedName>
</protein>
<dbReference type="Gene3D" id="3.40.50.10810">
    <property type="entry name" value="Tandem AAA-ATPase domain"/>
    <property type="match status" value="1"/>
</dbReference>
<organism evidence="3 4">
    <name type="scientific">Mycobacteroides chelonae</name>
    <name type="common">Mycobacterium chelonae</name>
    <dbReference type="NCBI Taxonomy" id="1774"/>
    <lineage>
        <taxon>Bacteria</taxon>
        <taxon>Bacillati</taxon>
        <taxon>Actinomycetota</taxon>
        <taxon>Actinomycetes</taxon>
        <taxon>Mycobacteriales</taxon>
        <taxon>Mycobacteriaceae</taxon>
        <taxon>Mycobacteroides</taxon>
    </lineage>
</organism>
<dbReference type="SMART" id="SM00487">
    <property type="entry name" value="DEXDc"/>
    <property type="match status" value="1"/>
</dbReference>
<dbReference type="RefSeq" id="WP_070947794.1">
    <property type="nucleotide sequence ID" value="NZ_MLIQ01000042.1"/>
</dbReference>
<evidence type="ECO:0000313" key="4">
    <source>
        <dbReference type="Proteomes" id="UP000180043"/>
    </source>
</evidence>
<dbReference type="PANTHER" id="PTHR45766">
    <property type="entry name" value="DNA ANNEALING HELICASE AND ENDONUCLEASE ZRANB3 FAMILY MEMBER"/>
    <property type="match status" value="1"/>
</dbReference>
<dbReference type="Proteomes" id="UP000180043">
    <property type="component" value="Unassembled WGS sequence"/>
</dbReference>
<sequence>MTAVLGEVRQRIAGRFQLVNGAWEIDADPDVMTRLDRIFPRCERSDTGNLRLAATPEIAAELAWVLKRWRMDASRADLELLAQEAAAHERAEQMVQQILAGQSPLQASPDWIQPTVTLRDYQRQARDLVWANGGTLAVHDLGLGKTLTSLAVLENPDARPAVAVTLAGRMPKQWTKQLNRFYPDLTYMELTTTEPAKQPLEVDGKLPDLITMNYHKLSDWQDVLKSVAKTVIFDEVQELRRCSSKKYTAARSITSRADYVIGLSGTPIYNYGAEAFHVVDAIKPGALGTQAEFAREWCGTTGLDTKTRVLNPKALHAHLEAMGLMHRCDYDKAGIPKPKTNAVQQYVPSDPDVLERLRGNAAELARLILDQNTKPQERFKLAGELDWRLRQETGIAKAPFVADFVKMLLDGDREKVLLFGWHLQVYDIWADMLAEYRPRFYTGQASPKAKDRAVDAFLEGDCRLLVMSLRSGAGLDGLQEVCSTAVFGELDWSPGVHTQAIGRVCRPGQLKEVDSFFCVTDAGADPFMMETLDIKALQAHEFVDPDSDVREPTPLEIQAQRDRMKRLAATYVAQAA</sequence>
<gene>
    <name evidence="3" type="ORF">BKG82_26325</name>
</gene>
<dbReference type="InterPro" id="IPR014001">
    <property type="entry name" value="Helicase_ATP-bd"/>
</dbReference>
<name>A0A1S1LIE0_MYCCH</name>
<dbReference type="GO" id="GO:0031297">
    <property type="term" value="P:replication fork processing"/>
    <property type="evidence" value="ECO:0007669"/>
    <property type="project" value="TreeGrafter"/>
</dbReference>
<dbReference type="Gene3D" id="3.40.50.300">
    <property type="entry name" value="P-loop containing nucleotide triphosphate hydrolases"/>
    <property type="match status" value="1"/>
</dbReference>
<dbReference type="SUPFAM" id="SSF52540">
    <property type="entry name" value="P-loop containing nucleoside triphosphate hydrolases"/>
    <property type="match status" value="2"/>
</dbReference>
<dbReference type="Pfam" id="PF00176">
    <property type="entry name" value="SNF2-rel_dom"/>
    <property type="match status" value="1"/>
</dbReference>
<evidence type="ECO:0000256" key="1">
    <source>
        <dbReference type="ARBA" id="ARBA00022801"/>
    </source>
</evidence>
<dbReference type="CDD" id="cd18793">
    <property type="entry name" value="SF2_C_SNF"/>
    <property type="match status" value="1"/>
</dbReference>
<dbReference type="GO" id="GO:0016787">
    <property type="term" value="F:hydrolase activity"/>
    <property type="evidence" value="ECO:0007669"/>
    <property type="project" value="UniProtKB-KW"/>
</dbReference>
<proteinExistence type="predicted"/>